<sequence length="330" mass="37029">MMVMMMIIVITIIIIIIATTTITITLIIIIVIIINILIIVIIIIIIITIDVIITTIIIIVTSMTTNLITLIISITHPTILIATTSTPPTSRICISVLVLTHMHAHTHTCTYMHLSTFPKVSVSSHHPVLLPAAFAAECQNALEQAMDCTKRGAKQKVIIEGNYEKAVKDCRERYHHKSVDCLEDVMERCKNDKVHGETLKLYIDVDNTRKSVNYLCENLGALKSHGKCIKNVHQEVVECTKLRVMQPKKDSSESTVDRICQFTRISLDCFEKVLDSRCGEEANNFLYNVMAGPLPPICKQLNDNGTTRTQSFCLTVFMSMVTVLLSFMLR</sequence>
<feature type="transmembrane region" description="Helical" evidence="1">
    <location>
        <begin position="36"/>
        <end position="60"/>
    </location>
</feature>
<protein>
    <submittedName>
        <fullName evidence="2">Uncharacterized protein</fullName>
    </submittedName>
</protein>
<proteinExistence type="predicted"/>
<organism evidence="2">
    <name type="scientific">Octopus bimaculoides</name>
    <name type="common">California two-spotted octopus</name>
    <dbReference type="NCBI Taxonomy" id="37653"/>
    <lineage>
        <taxon>Eukaryota</taxon>
        <taxon>Metazoa</taxon>
        <taxon>Spiralia</taxon>
        <taxon>Lophotrochozoa</taxon>
        <taxon>Mollusca</taxon>
        <taxon>Cephalopoda</taxon>
        <taxon>Coleoidea</taxon>
        <taxon>Octopodiformes</taxon>
        <taxon>Octopoda</taxon>
        <taxon>Incirrata</taxon>
        <taxon>Octopodidae</taxon>
        <taxon>Octopus</taxon>
    </lineage>
</organism>
<evidence type="ECO:0000313" key="2">
    <source>
        <dbReference type="EMBL" id="KOF78796.1"/>
    </source>
</evidence>
<feature type="transmembrane region" description="Helical" evidence="1">
    <location>
        <begin position="309"/>
        <end position="329"/>
    </location>
</feature>
<keyword evidence="1" id="KW-0472">Membrane</keyword>
<gene>
    <name evidence="2" type="ORF">OCBIM_22030310mg</name>
</gene>
<dbReference type="EMBL" id="KQ420942">
    <property type="protein sequence ID" value="KOF78796.1"/>
    <property type="molecule type" value="Genomic_DNA"/>
</dbReference>
<evidence type="ECO:0000256" key="1">
    <source>
        <dbReference type="SAM" id="Phobius"/>
    </source>
</evidence>
<dbReference type="OrthoDB" id="6108238at2759"/>
<reference evidence="2" key="1">
    <citation type="submission" date="2015-07" db="EMBL/GenBank/DDBJ databases">
        <title>MeaNS - Measles Nucleotide Surveillance Program.</title>
        <authorList>
            <person name="Tran T."/>
            <person name="Druce J."/>
        </authorList>
    </citation>
    <scope>NUCLEOTIDE SEQUENCE</scope>
    <source>
        <strain evidence="2">UCB-OBI-ISO-001</strain>
        <tissue evidence="2">Gonad</tissue>
    </source>
</reference>
<name>A0A0L8GP53_OCTBM</name>
<keyword evidence="1" id="KW-0812">Transmembrane</keyword>
<feature type="transmembrane region" description="Helical" evidence="1">
    <location>
        <begin position="7"/>
        <end position="30"/>
    </location>
</feature>
<keyword evidence="1" id="KW-1133">Transmembrane helix</keyword>
<dbReference type="AlphaFoldDB" id="A0A0L8GP53"/>
<accession>A0A0L8GP53</accession>